<name>A0A239A410_9BACT</name>
<dbReference type="PANTHER" id="PTHR34606:SF15">
    <property type="entry name" value="BON DOMAIN-CONTAINING PROTEIN"/>
    <property type="match status" value="1"/>
</dbReference>
<dbReference type="PANTHER" id="PTHR34606">
    <property type="entry name" value="BON DOMAIN-CONTAINING PROTEIN"/>
    <property type="match status" value="1"/>
</dbReference>
<protein>
    <submittedName>
        <fullName evidence="3">Hyperosmotically inducible protein</fullName>
    </submittedName>
</protein>
<dbReference type="Proteomes" id="UP000198324">
    <property type="component" value="Unassembled WGS sequence"/>
</dbReference>
<dbReference type="Pfam" id="PF04972">
    <property type="entry name" value="BON"/>
    <property type="match status" value="2"/>
</dbReference>
<evidence type="ECO:0000256" key="1">
    <source>
        <dbReference type="SAM" id="SignalP"/>
    </source>
</evidence>
<accession>A0A239A410</accession>
<dbReference type="AlphaFoldDB" id="A0A239A410"/>
<feature type="domain" description="BON" evidence="2">
    <location>
        <begin position="115"/>
        <end position="183"/>
    </location>
</feature>
<proteinExistence type="predicted"/>
<feature type="chain" id="PRO_5013303139" evidence="1">
    <location>
        <begin position="19"/>
        <end position="184"/>
    </location>
</feature>
<dbReference type="PROSITE" id="PS50914">
    <property type="entry name" value="BON"/>
    <property type="match status" value="2"/>
</dbReference>
<organism evidence="3 4">
    <name type="scientific">Humidesulfovibrio mexicanus</name>
    <dbReference type="NCBI Taxonomy" id="147047"/>
    <lineage>
        <taxon>Bacteria</taxon>
        <taxon>Pseudomonadati</taxon>
        <taxon>Thermodesulfobacteriota</taxon>
        <taxon>Desulfovibrionia</taxon>
        <taxon>Desulfovibrionales</taxon>
        <taxon>Desulfovibrionaceae</taxon>
        <taxon>Humidesulfovibrio</taxon>
    </lineage>
</organism>
<dbReference type="RefSeq" id="WP_089273918.1">
    <property type="nucleotide sequence ID" value="NZ_FZOC01000003.1"/>
</dbReference>
<evidence type="ECO:0000313" key="3">
    <source>
        <dbReference type="EMBL" id="SNR90387.1"/>
    </source>
</evidence>
<dbReference type="EMBL" id="FZOC01000003">
    <property type="protein sequence ID" value="SNR90387.1"/>
    <property type="molecule type" value="Genomic_DNA"/>
</dbReference>
<dbReference type="PROSITE" id="PS51257">
    <property type="entry name" value="PROKAR_LIPOPROTEIN"/>
    <property type="match status" value="1"/>
</dbReference>
<dbReference type="OrthoDB" id="5453922at2"/>
<gene>
    <name evidence="3" type="ORF">SAMN04488503_1821</name>
</gene>
<feature type="domain" description="BON" evidence="2">
    <location>
        <begin position="38"/>
        <end position="107"/>
    </location>
</feature>
<keyword evidence="4" id="KW-1185">Reference proteome</keyword>
<evidence type="ECO:0000313" key="4">
    <source>
        <dbReference type="Proteomes" id="UP000198324"/>
    </source>
</evidence>
<evidence type="ECO:0000259" key="2">
    <source>
        <dbReference type="PROSITE" id="PS50914"/>
    </source>
</evidence>
<sequence>MPRTLLLIACLCLLPSLAGCGTAYKAAVDQRDVGTFVDDGRIESSVRALYINDDLVKLRDISVNSYLGTVYVVGEFESDKQKMRSVKLARQVDGVRKVTIVPFPKRDDPTCGTSDDLALYAKIKTKLVEDTDIWSTQVDVKLVQCNAVVLGLVGSQRDANAIIRHVNSVEGVRTVQNLVRIVKR</sequence>
<feature type="signal peptide" evidence="1">
    <location>
        <begin position="1"/>
        <end position="18"/>
    </location>
</feature>
<reference evidence="3 4" key="1">
    <citation type="submission" date="2017-06" db="EMBL/GenBank/DDBJ databases">
        <authorList>
            <person name="Kim H.J."/>
            <person name="Triplett B.A."/>
        </authorList>
    </citation>
    <scope>NUCLEOTIDE SEQUENCE [LARGE SCALE GENOMIC DNA]</scope>
    <source>
        <strain evidence="3 4">DSM 13116</strain>
    </source>
</reference>
<keyword evidence="1" id="KW-0732">Signal</keyword>
<dbReference type="InterPro" id="IPR007055">
    <property type="entry name" value="BON_dom"/>
</dbReference>
<dbReference type="InterPro" id="IPR051686">
    <property type="entry name" value="Lipoprotein_DolP"/>
</dbReference>